<feature type="region of interest" description="Disordered" evidence="1">
    <location>
        <begin position="768"/>
        <end position="821"/>
    </location>
</feature>
<dbReference type="Proteomes" id="UP000230002">
    <property type="component" value="Unassembled WGS sequence"/>
</dbReference>
<keyword evidence="4" id="KW-1185">Reference proteome</keyword>
<dbReference type="PANTHER" id="PTHR38248:SF2">
    <property type="entry name" value="FUNK1 11"/>
    <property type="match status" value="1"/>
</dbReference>
<feature type="region of interest" description="Disordered" evidence="1">
    <location>
        <begin position="852"/>
        <end position="891"/>
    </location>
</feature>
<protein>
    <recommendedName>
        <fullName evidence="2">Fungal-type protein kinase domain-containing protein</fullName>
    </recommendedName>
</protein>
<dbReference type="SUPFAM" id="SSF56112">
    <property type="entry name" value="Protein kinase-like (PK-like)"/>
    <property type="match status" value="1"/>
</dbReference>
<feature type="compositionally biased region" description="Polar residues" evidence="1">
    <location>
        <begin position="697"/>
        <end position="706"/>
    </location>
</feature>
<dbReference type="InterPro" id="IPR040976">
    <property type="entry name" value="Pkinase_fungal"/>
</dbReference>
<dbReference type="Pfam" id="PF17667">
    <property type="entry name" value="Pkinase_fungal"/>
    <property type="match status" value="1"/>
</dbReference>
<accession>A0A2G8SI34</accession>
<feature type="region of interest" description="Disordered" evidence="1">
    <location>
        <begin position="696"/>
        <end position="739"/>
    </location>
</feature>
<feature type="compositionally biased region" description="Basic and acidic residues" evidence="1">
    <location>
        <begin position="875"/>
        <end position="891"/>
    </location>
</feature>
<dbReference type="PROSITE" id="PS00109">
    <property type="entry name" value="PROTEIN_KINASE_TYR"/>
    <property type="match status" value="1"/>
</dbReference>
<gene>
    <name evidence="3" type="ORF">GSI_04056</name>
</gene>
<dbReference type="InterPro" id="IPR011009">
    <property type="entry name" value="Kinase-like_dom_sf"/>
</dbReference>
<evidence type="ECO:0000259" key="2">
    <source>
        <dbReference type="Pfam" id="PF17667"/>
    </source>
</evidence>
<name>A0A2G8SI34_9APHY</name>
<reference evidence="3 4" key="1">
    <citation type="journal article" date="2015" name="Sci. Rep.">
        <title>Chromosome-level genome map provides insights into diverse defense mechanisms in the medicinal fungus Ganoderma sinense.</title>
        <authorList>
            <person name="Zhu Y."/>
            <person name="Xu J."/>
            <person name="Sun C."/>
            <person name="Zhou S."/>
            <person name="Xu H."/>
            <person name="Nelson D.R."/>
            <person name="Qian J."/>
            <person name="Song J."/>
            <person name="Luo H."/>
            <person name="Xiang L."/>
            <person name="Li Y."/>
            <person name="Xu Z."/>
            <person name="Ji A."/>
            <person name="Wang L."/>
            <person name="Lu S."/>
            <person name="Hayward A."/>
            <person name="Sun W."/>
            <person name="Li X."/>
            <person name="Schwartz D.C."/>
            <person name="Wang Y."/>
            <person name="Chen S."/>
        </authorList>
    </citation>
    <scope>NUCLEOTIDE SEQUENCE [LARGE SCALE GENOMIC DNA]</scope>
    <source>
        <strain evidence="3 4">ZZ0214-1</strain>
    </source>
</reference>
<dbReference type="OrthoDB" id="2791154at2759"/>
<feature type="compositionally biased region" description="Basic and acidic residues" evidence="1">
    <location>
        <begin position="771"/>
        <end position="782"/>
    </location>
</feature>
<comment type="caution">
    <text evidence="3">The sequence shown here is derived from an EMBL/GenBank/DDBJ whole genome shotgun (WGS) entry which is preliminary data.</text>
</comment>
<feature type="compositionally biased region" description="Acidic residues" evidence="1">
    <location>
        <begin position="799"/>
        <end position="812"/>
    </location>
</feature>
<sequence>MSRTLSNIPGSDSPLKAHLVAKAVLSNAKLTRKENHRELRRDMMNVSLVAEPDKFLELFLPLPAPPRGKKARRAKPSNPFANMEKPTTEKMMYEDYPKRLNKIIRGSGCAFVATPYKADDATDPRLAVDCGMYPRNRMPTKDLTKGMDAAKKKDFRRVCWSGIDLPAECKLEDDPFDDTVDTGRPHNEKRKDASGQALSYIELTYHHQHRTFVFMLIFIGLNCRLLRVDRSGLFVTKRFDITKTDFLVEFLQRYVKLSPEARGFDTTAEYIDPVQDELAGMMKERLAEVEQALEEQKALEAGDANMDGEGEDRVEEHVVKLWRDALDEKWPWWKLRVPDEVTKKDRWFLVGKPSFQAPGVRGRGTRCYIALEIFERGKNEHVLDTKFVHLKDCWRVVADNTSDRAMDIRKEGETLGKLNGAKVERVPTLVAHGDLADQNTSASPEAWKTVNDKFKCRLKTHRHYRLVVEEIGKPLSDFTSSGELVVALYDCIQGASHHQAMAVKIIHRDISGGNILLYRKKGESEWHGLLTDWELSKDSEVFPVARQAGRTGTLQFSAARVLDDPSKPIVVADELECFFHVLIYYSVRFLRHNLPDKSVGIFLNNYFDASSGQTQNGELTAPALKRRSMEIGRINLKEFGVADALQFMWVDDEPAQVAHPTSSTVTQDPDFAHPLNKLVGTLLSWFSALYTLENLGKPSSSSTPSQPRKGGKLIVLGKKGRTGATAPAVDEEPTQPSPEELAKLTRRAEKLDNQMNVLALIEEIAAQPFPQKDKGRDKRPEKGYSPCSPETPQFSEVSDFPDPEAESDEEVADGSTAVPNAPAPAAFAKLAARIDDGDAVRRAAMVTSMIAEDVEFDDGPGPRTPSPCPSRPKRGREDDTKPETLGKRSRY</sequence>
<dbReference type="Gene3D" id="1.10.510.10">
    <property type="entry name" value="Transferase(Phosphotransferase) domain 1"/>
    <property type="match status" value="1"/>
</dbReference>
<evidence type="ECO:0000313" key="4">
    <source>
        <dbReference type="Proteomes" id="UP000230002"/>
    </source>
</evidence>
<proteinExistence type="predicted"/>
<dbReference type="InterPro" id="IPR008266">
    <property type="entry name" value="Tyr_kinase_AS"/>
</dbReference>
<dbReference type="GO" id="GO:0004672">
    <property type="term" value="F:protein kinase activity"/>
    <property type="evidence" value="ECO:0007669"/>
    <property type="project" value="InterPro"/>
</dbReference>
<dbReference type="EMBL" id="AYKW01000007">
    <property type="protein sequence ID" value="PIL33434.1"/>
    <property type="molecule type" value="Genomic_DNA"/>
</dbReference>
<evidence type="ECO:0000313" key="3">
    <source>
        <dbReference type="EMBL" id="PIL33434.1"/>
    </source>
</evidence>
<feature type="domain" description="Fungal-type protein kinase" evidence="2">
    <location>
        <begin position="343"/>
        <end position="584"/>
    </location>
</feature>
<dbReference type="PANTHER" id="PTHR38248">
    <property type="entry name" value="FUNK1 6"/>
    <property type="match status" value="1"/>
</dbReference>
<dbReference type="AlphaFoldDB" id="A0A2G8SI34"/>
<evidence type="ECO:0000256" key="1">
    <source>
        <dbReference type="SAM" id="MobiDB-lite"/>
    </source>
</evidence>
<organism evidence="3 4">
    <name type="scientific">Ganoderma sinense ZZ0214-1</name>
    <dbReference type="NCBI Taxonomy" id="1077348"/>
    <lineage>
        <taxon>Eukaryota</taxon>
        <taxon>Fungi</taxon>
        <taxon>Dikarya</taxon>
        <taxon>Basidiomycota</taxon>
        <taxon>Agaricomycotina</taxon>
        <taxon>Agaricomycetes</taxon>
        <taxon>Polyporales</taxon>
        <taxon>Polyporaceae</taxon>
        <taxon>Ganoderma</taxon>
    </lineage>
</organism>